<keyword evidence="2" id="KW-1185">Reference proteome</keyword>
<sequence>MQRLRSFRIWSGEEIERNPEGTADLLYKDVPVKYRWDDRLSRLKHWIRCFAGTSRHKTQSGFTLDFYCAIGDHPNRSKIFAQ</sequence>
<gene>
    <name evidence="1" type="ORF">PHPALM_2064</name>
</gene>
<proteinExistence type="predicted"/>
<dbReference type="Proteomes" id="UP000237271">
    <property type="component" value="Unassembled WGS sequence"/>
</dbReference>
<dbReference type="GO" id="GO:0004386">
    <property type="term" value="F:helicase activity"/>
    <property type="evidence" value="ECO:0007669"/>
    <property type="project" value="UniProtKB-KW"/>
</dbReference>
<dbReference type="EMBL" id="NCKW01000684">
    <property type="protein sequence ID" value="POM80137.1"/>
    <property type="molecule type" value="Genomic_DNA"/>
</dbReference>
<name>A0A2P4YQR3_9STRA</name>
<accession>A0A2P4YQR3</accession>
<reference evidence="1 2" key="1">
    <citation type="journal article" date="2017" name="Genome Biol. Evol.">
        <title>Phytophthora megakarya and P. palmivora, closely related causal agents of cacao black pod rot, underwent increases in genome sizes and gene numbers by different mechanisms.</title>
        <authorList>
            <person name="Ali S.S."/>
            <person name="Shao J."/>
            <person name="Lary D.J."/>
            <person name="Kronmiller B."/>
            <person name="Shen D."/>
            <person name="Strem M.D."/>
            <person name="Amoako-Attah I."/>
            <person name="Akrofi A.Y."/>
            <person name="Begoude B.A."/>
            <person name="Ten Hoopen G.M."/>
            <person name="Coulibaly K."/>
            <person name="Kebe B.I."/>
            <person name="Melnick R.L."/>
            <person name="Guiltinan M.J."/>
            <person name="Tyler B.M."/>
            <person name="Meinhardt L.W."/>
            <person name="Bailey B.A."/>
        </authorList>
    </citation>
    <scope>NUCLEOTIDE SEQUENCE [LARGE SCALE GENOMIC DNA]</scope>
    <source>
        <strain evidence="2">sbr112.9</strain>
    </source>
</reference>
<protein>
    <submittedName>
        <fullName evidence="1">Helitron helicase-like protein</fullName>
    </submittedName>
</protein>
<organism evidence="1 2">
    <name type="scientific">Phytophthora palmivora</name>
    <dbReference type="NCBI Taxonomy" id="4796"/>
    <lineage>
        <taxon>Eukaryota</taxon>
        <taxon>Sar</taxon>
        <taxon>Stramenopiles</taxon>
        <taxon>Oomycota</taxon>
        <taxon>Peronosporomycetes</taxon>
        <taxon>Peronosporales</taxon>
        <taxon>Peronosporaceae</taxon>
        <taxon>Phytophthora</taxon>
    </lineage>
</organism>
<evidence type="ECO:0000313" key="2">
    <source>
        <dbReference type="Proteomes" id="UP000237271"/>
    </source>
</evidence>
<keyword evidence="1" id="KW-0067">ATP-binding</keyword>
<dbReference type="AlphaFoldDB" id="A0A2P4YQR3"/>
<evidence type="ECO:0000313" key="1">
    <source>
        <dbReference type="EMBL" id="POM80137.1"/>
    </source>
</evidence>
<comment type="caution">
    <text evidence="1">The sequence shown here is derived from an EMBL/GenBank/DDBJ whole genome shotgun (WGS) entry which is preliminary data.</text>
</comment>
<keyword evidence="1" id="KW-0347">Helicase</keyword>
<keyword evidence="1" id="KW-0547">Nucleotide-binding</keyword>
<keyword evidence="1" id="KW-0378">Hydrolase</keyword>